<proteinExistence type="predicted"/>
<keyword evidence="2" id="KW-1185">Reference proteome</keyword>
<evidence type="ECO:0000313" key="2">
    <source>
        <dbReference type="Proteomes" id="UP000640485"/>
    </source>
</evidence>
<dbReference type="EMBL" id="JAEPRQ010000001">
    <property type="protein sequence ID" value="MBK4215463.1"/>
    <property type="molecule type" value="Genomic_DNA"/>
</dbReference>
<protein>
    <submittedName>
        <fullName evidence="1">Uncharacterized protein</fullName>
    </submittedName>
</protein>
<comment type="caution">
    <text evidence="1">The sequence shown here is derived from an EMBL/GenBank/DDBJ whole genome shotgun (WGS) entry which is preliminary data.</text>
</comment>
<dbReference type="AlphaFoldDB" id="A0A934VZM6"/>
<name>A0A934VZM6_9RHOB</name>
<reference evidence="1" key="1">
    <citation type="submission" date="2021-01" db="EMBL/GenBank/DDBJ databases">
        <title>Paracoccus amoyensis sp. nov., isolated from the surface seawater along the coast of Xiamen Island, China.</title>
        <authorList>
            <person name="Lyu L."/>
        </authorList>
    </citation>
    <scope>NUCLEOTIDE SEQUENCE</scope>
    <source>
        <strain evidence="1">MJ17</strain>
    </source>
</reference>
<evidence type="ECO:0000313" key="1">
    <source>
        <dbReference type="EMBL" id="MBK4215463.1"/>
    </source>
</evidence>
<gene>
    <name evidence="1" type="ORF">JJJ17_05935</name>
</gene>
<sequence length="50" mass="5478">MFNLRAGLDFCAEPVTAAAQSQSMRAGLNACRTGSIRDSYTDISPRSHRF</sequence>
<accession>A0A934VZM6</accession>
<dbReference type="Proteomes" id="UP000640485">
    <property type="component" value="Unassembled WGS sequence"/>
</dbReference>
<organism evidence="1 2">
    <name type="scientific">Paracoccus caeni</name>
    <dbReference type="NCBI Taxonomy" id="657651"/>
    <lineage>
        <taxon>Bacteria</taxon>
        <taxon>Pseudomonadati</taxon>
        <taxon>Pseudomonadota</taxon>
        <taxon>Alphaproteobacteria</taxon>
        <taxon>Rhodobacterales</taxon>
        <taxon>Paracoccaceae</taxon>
        <taxon>Paracoccus</taxon>
    </lineage>
</organism>